<dbReference type="GO" id="GO:0016887">
    <property type="term" value="F:ATP hydrolysis activity"/>
    <property type="evidence" value="ECO:0007669"/>
    <property type="project" value="InterPro"/>
</dbReference>
<evidence type="ECO:0000259" key="1">
    <source>
        <dbReference type="Pfam" id="PF13304"/>
    </source>
</evidence>
<evidence type="ECO:0000313" key="3">
    <source>
        <dbReference type="Proteomes" id="UP000198883"/>
    </source>
</evidence>
<dbReference type="STRING" id="97481.SAMN05444853_1104"/>
<dbReference type="Proteomes" id="UP000198883">
    <property type="component" value="Unassembled WGS sequence"/>
</dbReference>
<dbReference type="Gene3D" id="3.40.50.300">
    <property type="entry name" value="P-loop containing nucleotide triphosphate hydrolases"/>
    <property type="match status" value="1"/>
</dbReference>
<organism evidence="2 3">
    <name type="scientific">Phocoenobacter skyensis</name>
    <dbReference type="NCBI Taxonomy" id="97481"/>
    <lineage>
        <taxon>Bacteria</taxon>
        <taxon>Pseudomonadati</taxon>
        <taxon>Pseudomonadota</taxon>
        <taxon>Gammaproteobacteria</taxon>
        <taxon>Pasteurellales</taxon>
        <taxon>Pasteurellaceae</taxon>
        <taxon>Phocoenobacter</taxon>
    </lineage>
</organism>
<feature type="domain" description="ATPase AAA-type core" evidence="1">
    <location>
        <begin position="60"/>
        <end position="383"/>
    </location>
</feature>
<gene>
    <name evidence="2" type="ORF">SAMN05444853_1104</name>
</gene>
<dbReference type="AlphaFoldDB" id="A0A1H7WVJ7"/>
<protein>
    <recommendedName>
        <fullName evidence="1">ATPase AAA-type core domain-containing protein</fullName>
    </recommendedName>
</protein>
<dbReference type="Pfam" id="PF13304">
    <property type="entry name" value="AAA_21"/>
    <property type="match status" value="1"/>
</dbReference>
<dbReference type="InterPro" id="IPR003959">
    <property type="entry name" value="ATPase_AAA_core"/>
</dbReference>
<proteinExistence type="predicted"/>
<dbReference type="SUPFAM" id="SSF52540">
    <property type="entry name" value="P-loop containing nucleoside triphosphate hydrolases"/>
    <property type="match status" value="1"/>
</dbReference>
<name>A0A1H7WVJ7_9PAST</name>
<evidence type="ECO:0000313" key="2">
    <source>
        <dbReference type="EMBL" id="SEM24927.1"/>
    </source>
</evidence>
<accession>A0A1H7WVJ7</accession>
<dbReference type="PANTHER" id="PTHR40396:SF1">
    <property type="entry name" value="ATPASE AAA-TYPE CORE DOMAIN-CONTAINING PROTEIN"/>
    <property type="match status" value="1"/>
</dbReference>
<sequence length="440" mass="51103">MQLNSIKLGVTMLVKFSVENFRSIKEQQVLSMVKSNVYKELQQNTFTSNAPNTPELLKSAVIYGANASGKSNLLKALFVMTQIIETSFHKKLDEPIVVEPFLLDPKSRIEPTTFQISFIANLANEASEEKQFALVEYGFSTDKKIVYEEWLSVYPKGREQAWFHRIYDTKSKSYHWLKESESFKGSKSTWKENTRLDQLFLSTAVHLNSEQLKPIYNAIVHKLGVIGADRISNEFTKKLCKKEEYKTLFISFLQQADIDLVDIKLEKLNVENIIFPDEFLPKEIKEEIFKDLSEQVEVYFIHKDSLDNEVKINLREESDGTQKLFEFIGLIFNAMNQGDTLIIDEFNKSLHPDLVRYLVALFNSKHNKNNGQLIFTTHETSVLRKELLRRDQIWFCEKGSDRATNLYPLSDFSPLNREDLEESYLHGRYGGKPVIKEFIF</sequence>
<dbReference type="InterPro" id="IPR027417">
    <property type="entry name" value="P-loop_NTPase"/>
</dbReference>
<dbReference type="PANTHER" id="PTHR40396">
    <property type="entry name" value="ATPASE-LIKE PROTEIN"/>
    <property type="match status" value="1"/>
</dbReference>
<dbReference type="GO" id="GO:0005524">
    <property type="term" value="F:ATP binding"/>
    <property type="evidence" value="ECO:0007669"/>
    <property type="project" value="InterPro"/>
</dbReference>
<dbReference type="EMBL" id="FOBN01000010">
    <property type="protein sequence ID" value="SEM24927.1"/>
    <property type="molecule type" value="Genomic_DNA"/>
</dbReference>
<reference evidence="3" key="1">
    <citation type="submission" date="2016-10" db="EMBL/GenBank/DDBJ databases">
        <authorList>
            <person name="Varghese N."/>
            <person name="Submissions S."/>
        </authorList>
    </citation>
    <scope>NUCLEOTIDE SEQUENCE [LARGE SCALE GENOMIC DNA]</scope>
    <source>
        <strain evidence="3">DSM 24204</strain>
    </source>
</reference>